<dbReference type="EMBL" id="NVOR01000034">
    <property type="protein sequence ID" value="PED82435.1"/>
    <property type="molecule type" value="Genomic_DNA"/>
</dbReference>
<gene>
    <name evidence="1" type="ORF">CON65_11740</name>
</gene>
<proteinExistence type="predicted"/>
<sequence>MKKKIIALLICIIVGIVALAIVIYNKESEECKTVAVQIQSIIVDHNSLPVSNVKIYEDLVANEERAISNSQGEFNFYSGVCGEFTLQFVTPDGKKYTKKYDREHVPKLVKLENEN</sequence>
<organism evidence="1 2">
    <name type="scientific">Bacillus pseudomycoides</name>
    <dbReference type="NCBI Taxonomy" id="64104"/>
    <lineage>
        <taxon>Bacteria</taxon>
        <taxon>Bacillati</taxon>
        <taxon>Bacillota</taxon>
        <taxon>Bacilli</taxon>
        <taxon>Bacillales</taxon>
        <taxon>Bacillaceae</taxon>
        <taxon>Bacillus</taxon>
        <taxon>Bacillus cereus group</taxon>
    </lineage>
</organism>
<reference evidence="1 2" key="1">
    <citation type="submission" date="2017-09" db="EMBL/GenBank/DDBJ databases">
        <title>Large-scale bioinformatics analysis of Bacillus genomes uncovers conserved roles of natural products in bacterial physiology.</title>
        <authorList>
            <consortium name="Agbiome Team Llc"/>
            <person name="Bleich R.M."/>
            <person name="Grubbs K.J."/>
            <person name="Santa Maria K.C."/>
            <person name="Allen S.E."/>
            <person name="Farag S."/>
            <person name="Shank E.A."/>
            <person name="Bowers A."/>
        </authorList>
    </citation>
    <scope>NUCLEOTIDE SEQUENCE [LARGE SCALE GENOMIC DNA]</scope>
    <source>
        <strain evidence="1 2">AFS092012</strain>
    </source>
</reference>
<accession>A0AA91ZT67</accession>
<evidence type="ECO:0000313" key="1">
    <source>
        <dbReference type="EMBL" id="PED82435.1"/>
    </source>
</evidence>
<protein>
    <recommendedName>
        <fullName evidence="3">Serine/threonine protein kinase</fullName>
    </recommendedName>
</protein>
<dbReference type="RefSeq" id="WP_097897919.1">
    <property type="nucleotide sequence ID" value="NZ_NVOR01000034.1"/>
</dbReference>
<evidence type="ECO:0008006" key="3">
    <source>
        <dbReference type="Google" id="ProtNLM"/>
    </source>
</evidence>
<name>A0AA91ZT67_9BACI</name>
<dbReference type="AlphaFoldDB" id="A0AA91ZT67"/>
<dbReference type="Proteomes" id="UP000221020">
    <property type="component" value="Unassembled WGS sequence"/>
</dbReference>
<evidence type="ECO:0000313" key="2">
    <source>
        <dbReference type="Proteomes" id="UP000221020"/>
    </source>
</evidence>
<comment type="caution">
    <text evidence="1">The sequence shown here is derived from an EMBL/GenBank/DDBJ whole genome shotgun (WGS) entry which is preliminary data.</text>
</comment>